<evidence type="ECO:0008006" key="3">
    <source>
        <dbReference type="Google" id="ProtNLM"/>
    </source>
</evidence>
<dbReference type="InterPro" id="IPR036086">
    <property type="entry name" value="ParB/Sulfiredoxin_sf"/>
</dbReference>
<dbReference type="AlphaFoldDB" id="A0A328BQK5"/>
<dbReference type="Proteomes" id="UP000249524">
    <property type="component" value="Unassembled WGS sequence"/>
</dbReference>
<organism evidence="1 2">
    <name type="scientific">Phenylobacterium kunshanense</name>
    <dbReference type="NCBI Taxonomy" id="1445034"/>
    <lineage>
        <taxon>Bacteria</taxon>
        <taxon>Pseudomonadati</taxon>
        <taxon>Pseudomonadota</taxon>
        <taxon>Alphaproteobacteria</taxon>
        <taxon>Caulobacterales</taxon>
        <taxon>Caulobacteraceae</taxon>
        <taxon>Phenylobacterium</taxon>
    </lineage>
</organism>
<comment type="caution">
    <text evidence="1">The sequence shown here is derived from an EMBL/GenBank/DDBJ whole genome shotgun (WGS) entry which is preliminary data.</text>
</comment>
<proteinExistence type="predicted"/>
<gene>
    <name evidence="1" type="ORF">DJ019_02420</name>
</gene>
<evidence type="ECO:0000313" key="1">
    <source>
        <dbReference type="EMBL" id="RAK68889.1"/>
    </source>
</evidence>
<protein>
    <recommendedName>
        <fullName evidence="3">ParB/Sulfiredoxin domain-containing protein</fullName>
    </recommendedName>
</protein>
<dbReference type="OrthoDB" id="9800596at2"/>
<dbReference type="EMBL" id="QFYS01000001">
    <property type="protein sequence ID" value="RAK68889.1"/>
    <property type="molecule type" value="Genomic_DNA"/>
</dbReference>
<evidence type="ECO:0000313" key="2">
    <source>
        <dbReference type="Proteomes" id="UP000249524"/>
    </source>
</evidence>
<reference evidence="1 2" key="1">
    <citation type="submission" date="2018-05" db="EMBL/GenBank/DDBJ databases">
        <authorList>
            <person name="Lanie J.A."/>
            <person name="Ng W.-L."/>
            <person name="Kazmierczak K.M."/>
            <person name="Andrzejewski T.M."/>
            <person name="Davidsen T.M."/>
            <person name="Wayne K.J."/>
            <person name="Tettelin H."/>
            <person name="Glass J.I."/>
            <person name="Rusch D."/>
            <person name="Podicherti R."/>
            <person name="Tsui H.-C.T."/>
            <person name="Winkler M.E."/>
        </authorList>
    </citation>
    <scope>NUCLEOTIDE SEQUENCE [LARGE SCALE GENOMIC DNA]</scope>
    <source>
        <strain evidence="1 2">BUT-10</strain>
    </source>
</reference>
<keyword evidence="2" id="KW-1185">Reference proteome</keyword>
<dbReference type="Gene3D" id="3.90.1530.10">
    <property type="entry name" value="Conserved hypothetical protein from pyrococcus furiosus pfu- 392566-001, ParB domain"/>
    <property type="match status" value="1"/>
</dbReference>
<name>A0A328BQK5_9CAUL</name>
<dbReference type="SUPFAM" id="SSF110849">
    <property type="entry name" value="ParB/Sulfiredoxin"/>
    <property type="match status" value="1"/>
</dbReference>
<sequence length="152" mass="16511">MVAGRHRYEAALSLKWTHISAVVRPWDEDDASLWEIDENLMRAELSDAQRADHHARREAIMVRKGLVRSGPGQPKKNSDKLSAYSATAAAELGVDERTVRRDLSRGKKIAPEVLSEVAGTDLDKGVVLDRLAATPISQQCLAGIKGCPATAA</sequence>
<accession>A0A328BQK5</accession>